<organism evidence="1 2">
    <name type="scientific">Thelephora terrestris</name>
    <dbReference type="NCBI Taxonomy" id="56493"/>
    <lineage>
        <taxon>Eukaryota</taxon>
        <taxon>Fungi</taxon>
        <taxon>Dikarya</taxon>
        <taxon>Basidiomycota</taxon>
        <taxon>Agaricomycotina</taxon>
        <taxon>Agaricomycetes</taxon>
        <taxon>Thelephorales</taxon>
        <taxon>Thelephoraceae</taxon>
        <taxon>Thelephora</taxon>
    </lineage>
</organism>
<name>A0A9P6HHS9_9AGAM</name>
<dbReference type="Proteomes" id="UP000736335">
    <property type="component" value="Unassembled WGS sequence"/>
</dbReference>
<dbReference type="OrthoDB" id="2676372at2759"/>
<comment type="caution">
    <text evidence="1">The sequence shown here is derived from an EMBL/GenBank/DDBJ whole genome shotgun (WGS) entry which is preliminary data.</text>
</comment>
<sequence>MKKHGLLDDGTPQRCGWHGCRVTMGGRSLNRHVLMNHLDFKTSCPYCKLRLRTDHVSVHLSKRCRANPAKEVKEVKKAKRV</sequence>
<evidence type="ECO:0008006" key="3">
    <source>
        <dbReference type="Google" id="ProtNLM"/>
    </source>
</evidence>
<keyword evidence="2" id="KW-1185">Reference proteome</keyword>
<dbReference type="EMBL" id="WIUZ02000006">
    <property type="protein sequence ID" value="KAF9786274.1"/>
    <property type="molecule type" value="Genomic_DNA"/>
</dbReference>
<evidence type="ECO:0000313" key="2">
    <source>
        <dbReference type="Proteomes" id="UP000736335"/>
    </source>
</evidence>
<evidence type="ECO:0000313" key="1">
    <source>
        <dbReference type="EMBL" id="KAF9786274.1"/>
    </source>
</evidence>
<reference evidence="1" key="1">
    <citation type="journal article" date="2020" name="Nat. Commun.">
        <title>Large-scale genome sequencing of mycorrhizal fungi provides insights into the early evolution of symbiotic traits.</title>
        <authorList>
            <person name="Miyauchi S."/>
            <person name="Kiss E."/>
            <person name="Kuo A."/>
            <person name="Drula E."/>
            <person name="Kohler A."/>
            <person name="Sanchez-Garcia M."/>
            <person name="Morin E."/>
            <person name="Andreopoulos B."/>
            <person name="Barry K.W."/>
            <person name="Bonito G."/>
            <person name="Buee M."/>
            <person name="Carver A."/>
            <person name="Chen C."/>
            <person name="Cichocki N."/>
            <person name="Clum A."/>
            <person name="Culley D."/>
            <person name="Crous P.W."/>
            <person name="Fauchery L."/>
            <person name="Girlanda M."/>
            <person name="Hayes R.D."/>
            <person name="Keri Z."/>
            <person name="LaButti K."/>
            <person name="Lipzen A."/>
            <person name="Lombard V."/>
            <person name="Magnuson J."/>
            <person name="Maillard F."/>
            <person name="Murat C."/>
            <person name="Nolan M."/>
            <person name="Ohm R.A."/>
            <person name="Pangilinan J."/>
            <person name="Pereira M.F."/>
            <person name="Perotto S."/>
            <person name="Peter M."/>
            <person name="Pfister S."/>
            <person name="Riley R."/>
            <person name="Sitrit Y."/>
            <person name="Stielow J.B."/>
            <person name="Szollosi G."/>
            <person name="Zifcakova L."/>
            <person name="Stursova M."/>
            <person name="Spatafora J.W."/>
            <person name="Tedersoo L."/>
            <person name="Vaario L.M."/>
            <person name="Yamada A."/>
            <person name="Yan M."/>
            <person name="Wang P."/>
            <person name="Xu J."/>
            <person name="Bruns T."/>
            <person name="Baldrian P."/>
            <person name="Vilgalys R."/>
            <person name="Dunand C."/>
            <person name="Henrissat B."/>
            <person name="Grigoriev I.V."/>
            <person name="Hibbett D."/>
            <person name="Nagy L.G."/>
            <person name="Martin F.M."/>
        </authorList>
    </citation>
    <scope>NUCLEOTIDE SEQUENCE</scope>
    <source>
        <strain evidence="1">UH-Tt-Lm1</strain>
    </source>
</reference>
<proteinExistence type="predicted"/>
<reference evidence="1" key="2">
    <citation type="submission" date="2020-11" db="EMBL/GenBank/DDBJ databases">
        <authorList>
            <consortium name="DOE Joint Genome Institute"/>
            <person name="Kuo A."/>
            <person name="Miyauchi S."/>
            <person name="Kiss E."/>
            <person name="Drula E."/>
            <person name="Kohler A."/>
            <person name="Sanchez-Garcia M."/>
            <person name="Andreopoulos B."/>
            <person name="Barry K.W."/>
            <person name="Bonito G."/>
            <person name="Buee M."/>
            <person name="Carver A."/>
            <person name="Chen C."/>
            <person name="Cichocki N."/>
            <person name="Clum A."/>
            <person name="Culley D."/>
            <person name="Crous P.W."/>
            <person name="Fauchery L."/>
            <person name="Girlanda M."/>
            <person name="Hayes R."/>
            <person name="Keri Z."/>
            <person name="Labutti K."/>
            <person name="Lipzen A."/>
            <person name="Lombard V."/>
            <person name="Magnuson J."/>
            <person name="Maillard F."/>
            <person name="Morin E."/>
            <person name="Murat C."/>
            <person name="Nolan M."/>
            <person name="Ohm R."/>
            <person name="Pangilinan J."/>
            <person name="Pereira M."/>
            <person name="Perotto S."/>
            <person name="Peter M."/>
            <person name="Riley R."/>
            <person name="Sitrit Y."/>
            <person name="Stielow B."/>
            <person name="Szollosi G."/>
            <person name="Zifcakova L."/>
            <person name="Stursova M."/>
            <person name="Spatafora J.W."/>
            <person name="Tedersoo L."/>
            <person name="Vaario L.-M."/>
            <person name="Yamada A."/>
            <person name="Yan M."/>
            <person name="Wang P."/>
            <person name="Xu J."/>
            <person name="Bruns T."/>
            <person name="Baldrian P."/>
            <person name="Vilgalys R."/>
            <person name="Henrissat B."/>
            <person name="Grigoriev I.V."/>
            <person name="Hibbett D."/>
            <person name="Nagy L.G."/>
            <person name="Martin F.M."/>
        </authorList>
    </citation>
    <scope>NUCLEOTIDE SEQUENCE</scope>
    <source>
        <strain evidence="1">UH-Tt-Lm1</strain>
    </source>
</reference>
<accession>A0A9P6HHS9</accession>
<gene>
    <name evidence="1" type="ORF">BJ322DRAFT_1058654</name>
</gene>
<dbReference type="AlphaFoldDB" id="A0A9P6HHS9"/>
<protein>
    <recommendedName>
        <fullName evidence="3">C2H2-type domain-containing protein</fullName>
    </recommendedName>
</protein>